<evidence type="ECO:0000259" key="2">
    <source>
        <dbReference type="Pfam" id="PF04536"/>
    </source>
</evidence>
<dbReference type="PANTHER" id="PTHR30373:SF2">
    <property type="entry name" value="UPF0603 PROTEIN YGCG"/>
    <property type="match status" value="1"/>
</dbReference>
<dbReference type="EMBL" id="CP060096">
    <property type="protein sequence ID" value="QSZ28336.1"/>
    <property type="molecule type" value="Genomic_DNA"/>
</dbReference>
<evidence type="ECO:0000313" key="4">
    <source>
        <dbReference type="Proteomes" id="UP000671913"/>
    </source>
</evidence>
<organism evidence="3 4">
    <name type="scientific">Aceticella autotrophica</name>
    <dbReference type="NCBI Taxonomy" id="2755338"/>
    <lineage>
        <taxon>Bacteria</taxon>
        <taxon>Bacillati</taxon>
        <taxon>Bacillota</taxon>
        <taxon>Clostridia</taxon>
        <taxon>Thermoanaerobacterales</taxon>
        <taxon>Thermoanaerobacteraceae</taxon>
        <taxon>Aceticella</taxon>
    </lineage>
</organism>
<dbReference type="KEGG" id="aaut:ACETAC_03865"/>
<evidence type="ECO:0000313" key="3">
    <source>
        <dbReference type="EMBL" id="QSZ28336.1"/>
    </source>
</evidence>
<gene>
    <name evidence="3" type="ORF">ACETAC_03865</name>
</gene>
<keyword evidence="1" id="KW-1133">Transmembrane helix</keyword>
<accession>A0A975AXM0</accession>
<dbReference type="InterPro" id="IPR007621">
    <property type="entry name" value="TPM_dom"/>
</dbReference>
<sequence>MLFLMFLQVVYSAPNIPPKPSSKNYVYDYAGLINPNDSAQIEKIGNAIESASGAQVVVVTVNDIGEYPIEDYALQLFRNWGIGQKDKNNGVLLLVDKKRLLEGKSGKVRIEVGYGLEGAIPDSVAGSILDDYVLPSWDKKNYSEGILNGYKAISAKVAKEYNININEFNTDNYAVKTTETNSNLKNIIATIILLIILLSIFGGGRKGRFWWTGGGGFGGFGGGGGFGGFGGSGGGFGGGSAGGGGASR</sequence>
<dbReference type="Gene3D" id="3.10.310.50">
    <property type="match status" value="1"/>
</dbReference>
<proteinExistence type="predicted"/>
<evidence type="ECO:0000256" key="1">
    <source>
        <dbReference type="SAM" id="Phobius"/>
    </source>
</evidence>
<feature type="transmembrane region" description="Helical" evidence="1">
    <location>
        <begin position="187"/>
        <end position="204"/>
    </location>
</feature>
<dbReference type="PANTHER" id="PTHR30373">
    <property type="entry name" value="UPF0603 PROTEIN YGCG"/>
    <property type="match status" value="1"/>
</dbReference>
<protein>
    <submittedName>
        <fullName evidence="3">TPM domain-containing protein</fullName>
    </submittedName>
</protein>
<dbReference type="Pfam" id="PF04536">
    <property type="entry name" value="TPM_phosphatase"/>
    <property type="match status" value="1"/>
</dbReference>
<keyword evidence="1" id="KW-0812">Transmembrane</keyword>
<keyword evidence="1" id="KW-0472">Membrane</keyword>
<dbReference type="RefSeq" id="WP_284681055.1">
    <property type="nucleotide sequence ID" value="NZ_CP060096.1"/>
</dbReference>
<feature type="domain" description="TPM" evidence="2">
    <location>
        <begin position="26"/>
        <end position="155"/>
    </location>
</feature>
<reference evidence="3" key="1">
    <citation type="submission" date="2020-08" db="EMBL/GenBank/DDBJ databases">
        <title>Genomic insights into the carbon and energy metabolism of the first obligate autotrophic acetogenic bacterium Aceticella autotrophica gen. nov., sp. nov.</title>
        <authorList>
            <person name="Toshchakov S.V."/>
            <person name="Elcheninov A.G."/>
            <person name="Kublanov I.V."/>
            <person name="Frolov E.N."/>
            <person name="Lebedinsky A.V."/>
        </authorList>
    </citation>
    <scope>NUCLEOTIDE SEQUENCE</scope>
    <source>
        <strain evidence="3">3443-3Ac</strain>
    </source>
</reference>
<dbReference type="AlphaFoldDB" id="A0A975AXM0"/>
<dbReference type="Proteomes" id="UP000671913">
    <property type="component" value="Chromosome"/>
</dbReference>
<keyword evidence="4" id="KW-1185">Reference proteome</keyword>
<name>A0A975AXM0_9THEO</name>